<keyword evidence="3" id="KW-1185">Reference proteome</keyword>
<evidence type="ECO:0000313" key="1">
    <source>
        <dbReference type="EMBL" id="APB00553.1"/>
    </source>
</evidence>
<proteinExistence type="predicted"/>
<reference evidence="1 4" key="3">
    <citation type="submission" date="2016-10" db="EMBL/GenBank/DDBJ databases">
        <title>Genome sequence of Nocardia seriolae strain EM150506, isolated from Anguila japonica.</title>
        <authorList>
            <person name="Han H.-J."/>
        </authorList>
    </citation>
    <scope>NUCLEOTIDE SEQUENCE [LARGE SCALE GENOMIC DNA]</scope>
    <source>
        <strain evidence="1 4">EM150506</strain>
    </source>
</reference>
<dbReference type="KEGG" id="nsr:NS506_06517"/>
<gene>
    <name evidence="1" type="ORF">NS506_06517</name>
    <name evidence="2" type="ORF">NSK11_contig00071-0034</name>
</gene>
<evidence type="ECO:0000313" key="2">
    <source>
        <dbReference type="EMBL" id="GAP30064.1"/>
    </source>
</evidence>
<dbReference type="Proteomes" id="UP000037179">
    <property type="component" value="Unassembled WGS sequence"/>
</dbReference>
<evidence type="ECO:0000313" key="3">
    <source>
        <dbReference type="Proteomes" id="UP000037179"/>
    </source>
</evidence>
<accession>A0ABC9YX04</accession>
<sequence length="130" mass="14190">MLRVRTGADPVVIADFADHWLLYCPIPVYGDLIATEILTPARILEAVLNGEHADRLSSPLSRHVGEFLELQTGPARPLVMLVAGDSYTAIERDAVTFVLDHVKAAAHAGFDRHAIEALDVRNLAIEKPSN</sequence>
<reference evidence="3" key="1">
    <citation type="submission" date="2015-07" db="EMBL/GenBank/DDBJ databases">
        <title>Nocardia seriolae U-1 whole genome shotgun sequence.</title>
        <authorList>
            <person name="Imajoh M."/>
            <person name="Fukumoto Y."/>
            <person name="Sukeda M."/>
            <person name="Yamane J."/>
            <person name="Yamasaki K."/>
            <person name="Shimizu M."/>
            <person name="Ohnishi K."/>
            <person name="Oshima S."/>
        </authorList>
    </citation>
    <scope>NUCLEOTIDE SEQUENCE [LARGE SCALE GENOMIC DNA]</scope>
    <source>
        <strain evidence="3">U-1</strain>
    </source>
</reference>
<dbReference type="AlphaFoldDB" id="A0ABC9YX04"/>
<dbReference type="EMBL" id="BBYQ01000071">
    <property type="protein sequence ID" value="GAP30064.1"/>
    <property type="molecule type" value="Genomic_DNA"/>
</dbReference>
<name>A0ABC9YX04_9NOCA</name>
<dbReference type="Proteomes" id="UP000180166">
    <property type="component" value="Chromosome"/>
</dbReference>
<dbReference type="EMBL" id="CP017839">
    <property type="protein sequence ID" value="APB00553.1"/>
    <property type="molecule type" value="Genomic_DNA"/>
</dbReference>
<protein>
    <submittedName>
        <fullName evidence="2">Uncharacterized protein</fullName>
    </submittedName>
</protein>
<evidence type="ECO:0000313" key="4">
    <source>
        <dbReference type="Proteomes" id="UP000180166"/>
    </source>
</evidence>
<organism evidence="2 3">
    <name type="scientific">Nocardia seriolae</name>
    <dbReference type="NCBI Taxonomy" id="37332"/>
    <lineage>
        <taxon>Bacteria</taxon>
        <taxon>Bacillati</taxon>
        <taxon>Actinomycetota</taxon>
        <taxon>Actinomycetes</taxon>
        <taxon>Mycobacteriales</taxon>
        <taxon>Nocardiaceae</taxon>
        <taxon>Nocardia</taxon>
    </lineage>
</organism>
<reference evidence="2 3" key="2">
    <citation type="journal article" date="2016" name="Genome Announc.">
        <title>Draft Genome Sequence of Erythromycin- and Oxytetracycline-Sensitive Nocardia seriolae Strain U-1 (NBRC 110359).</title>
        <authorList>
            <person name="Imajoh M."/>
            <person name="Sukeda M."/>
            <person name="Shimizu M."/>
            <person name="Yamane J."/>
            <person name="Ohnishi K."/>
            <person name="Oshima S."/>
        </authorList>
    </citation>
    <scope>NUCLEOTIDE SEQUENCE [LARGE SCALE GENOMIC DNA]</scope>
    <source>
        <strain evidence="2 3">U-1</strain>
    </source>
</reference>